<keyword evidence="3" id="KW-0067">ATP-binding</keyword>
<comment type="similarity">
    <text evidence="1">Belongs to the DNA mismatch repair MutS family.</text>
</comment>
<evidence type="ECO:0000256" key="2">
    <source>
        <dbReference type="ARBA" id="ARBA00022741"/>
    </source>
</evidence>
<dbReference type="Pfam" id="PF05192">
    <property type="entry name" value="MutS_III"/>
    <property type="match status" value="1"/>
</dbReference>
<dbReference type="SUPFAM" id="SSF53150">
    <property type="entry name" value="DNA repair protein MutS, domain II"/>
    <property type="match status" value="1"/>
</dbReference>
<name>A0ABR1ARF4_POLSC</name>
<accession>A0ABR1ARF4</accession>
<dbReference type="InterPro" id="IPR007696">
    <property type="entry name" value="DNA_mismatch_repair_MutS_core"/>
</dbReference>
<dbReference type="InterPro" id="IPR011184">
    <property type="entry name" value="DNA_mismatch_repair_Msh2"/>
</dbReference>
<evidence type="ECO:0000313" key="8">
    <source>
        <dbReference type="Proteomes" id="UP001359485"/>
    </source>
</evidence>
<dbReference type="PIRSF" id="PIRSF005813">
    <property type="entry name" value="MSH2"/>
    <property type="match status" value="1"/>
</dbReference>
<evidence type="ECO:0000256" key="4">
    <source>
        <dbReference type="ARBA" id="ARBA00023125"/>
    </source>
</evidence>
<protein>
    <recommendedName>
        <fullName evidence="6">DNA mismatch repair proteins mutS family domain-containing protein</fullName>
    </recommendedName>
</protein>
<keyword evidence="4" id="KW-0238">DNA-binding</keyword>
<dbReference type="CDD" id="cd03243">
    <property type="entry name" value="ABC_MutS_homologs"/>
    <property type="match status" value="1"/>
</dbReference>
<evidence type="ECO:0000256" key="1">
    <source>
        <dbReference type="ARBA" id="ARBA00006271"/>
    </source>
</evidence>
<dbReference type="Gene3D" id="3.40.50.300">
    <property type="entry name" value="P-loop containing nucleotide triphosphate hydrolases"/>
    <property type="match status" value="1"/>
</dbReference>
<dbReference type="PANTHER" id="PTHR11361">
    <property type="entry name" value="DNA MISMATCH REPAIR PROTEIN MUTS FAMILY MEMBER"/>
    <property type="match status" value="1"/>
</dbReference>
<keyword evidence="2" id="KW-0547">Nucleotide-binding</keyword>
<dbReference type="InterPro" id="IPR045076">
    <property type="entry name" value="MutS"/>
</dbReference>
<dbReference type="InterPro" id="IPR036678">
    <property type="entry name" value="MutS_con_dom_sf"/>
</dbReference>
<evidence type="ECO:0000259" key="6">
    <source>
        <dbReference type="PROSITE" id="PS00486"/>
    </source>
</evidence>
<dbReference type="Pfam" id="PF00488">
    <property type="entry name" value="MutS_V"/>
    <property type="match status" value="1"/>
</dbReference>
<dbReference type="InterPro" id="IPR027417">
    <property type="entry name" value="P-loop_NTPase"/>
</dbReference>
<dbReference type="SMART" id="SM00533">
    <property type="entry name" value="MUTSd"/>
    <property type="match status" value="1"/>
</dbReference>
<dbReference type="InterPro" id="IPR007861">
    <property type="entry name" value="DNA_mismatch_repair_MutS_clamp"/>
</dbReference>
<dbReference type="Proteomes" id="UP001359485">
    <property type="component" value="Unassembled WGS sequence"/>
</dbReference>
<dbReference type="SUPFAM" id="SSF52540">
    <property type="entry name" value="P-loop containing nucleoside triphosphate hydrolases"/>
    <property type="match status" value="1"/>
</dbReference>
<dbReference type="InterPro" id="IPR000432">
    <property type="entry name" value="DNA_mismatch_repair_MutS_C"/>
</dbReference>
<gene>
    <name evidence="7" type="ORF">RUM44_008906</name>
</gene>
<proteinExistence type="inferred from homology"/>
<reference evidence="7 8" key="1">
    <citation type="submission" date="2023-09" db="EMBL/GenBank/DDBJ databases">
        <title>Genomes of two closely related lineages of the louse Polyplax serrata with different host specificities.</title>
        <authorList>
            <person name="Martinu J."/>
            <person name="Tarabai H."/>
            <person name="Stefka J."/>
            <person name="Hypsa V."/>
        </authorList>
    </citation>
    <scope>NUCLEOTIDE SEQUENCE [LARGE SCALE GENOMIC DNA]</scope>
    <source>
        <strain evidence="7">98ZLc_SE</strain>
    </source>
</reference>
<dbReference type="SMART" id="SM00534">
    <property type="entry name" value="MUTSac"/>
    <property type="match status" value="1"/>
</dbReference>
<keyword evidence="8" id="KW-1185">Reference proteome</keyword>
<evidence type="ECO:0000313" key="7">
    <source>
        <dbReference type="EMBL" id="KAK6626433.1"/>
    </source>
</evidence>
<dbReference type="Gene3D" id="3.30.420.110">
    <property type="entry name" value="MutS, connector domain"/>
    <property type="match status" value="1"/>
</dbReference>
<sequence>MAGMDPRRPLLVLCQISDGQRYLNSLTKMNVFELTEVIVPNTFIECGSNKLYCDIRTRFPNVAITSVQRRHFSETVGVDLINRYSSPESLSVMLLLRDKFYALSAAAALIRYVEFTQNVHLAPRSLKIEYQGSEDTMLIDLDTANRLELVMCISRPETNLGNSLLGVVDHCRTKGGTRLLRANILQPYFCLSKIEKRLSCVKELVDNPILFCSLEGCITNFSNVEYLLNLCMHVPQQEGLRAAECQLKYTLLLKTTLEFLPTLISALENTRSEYFRLVLQNLKDPRYHLILNKILETVLENAKVVKGSIAAHLHGCFAIKTGVNSLLDIAKKTYCEIVQEIMDHVNKLRETHRLPLRISFSASKGFHIQCSLPRGKRMVNVNELPEEFILVQKSRSGFTSYTANLVALDQRSKHVLDEIKLMTNAILFQLLTDIRENIGCLFTLCEIIAELDVLVSFAQVSSAKNFAKPNFGLHLDLKKSRHPILDCTQNYDNETVPNDVLAKNDQSFTILTGPNQSGKSIYIRQIALLQIMAQIGCFVPAEKATFKLMNRIFSRISFDDSIESNACTLMVEMRDIDYIKRNASSNSLVIIDELCRGTSVEEGTNLAFAICEQMLDTGAFIFFTTHYLFLTKLEEMYSNVINCHFESKLQLLEGGKSVTRFSHTLMRGPTQAECYGLRVAELTSFPRNVWAVANTLTDRLRQNRKSHAEITCLLSMYKLSLRLKEELTRTHSELSCSEIKPIVLRFKKFYLKLIRKPNNVKTRNSKLKTEISRKLKKKDPILMRRQGITKKSIPRVQWLAERIKKKYRKMKKIQAKALRETGANDN</sequence>
<dbReference type="Gene3D" id="1.10.1420.10">
    <property type="match status" value="2"/>
</dbReference>
<dbReference type="Pfam" id="PF05190">
    <property type="entry name" value="MutS_IV"/>
    <property type="match status" value="1"/>
</dbReference>
<organism evidence="7 8">
    <name type="scientific">Polyplax serrata</name>
    <name type="common">Common mouse louse</name>
    <dbReference type="NCBI Taxonomy" id="468196"/>
    <lineage>
        <taxon>Eukaryota</taxon>
        <taxon>Metazoa</taxon>
        <taxon>Ecdysozoa</taxon>
        <taxon>Arthropoda</taxon>
        <taxon>Hexapoda</taxon>
        <taxon>Insecta</taxon>
        <taxon>Pterygota</taxon>
        <taxon>Neoptera</taxon>
        <taxon>Paraneoptera</taxon>
        <taxon>Psocodea</taxon>
        <taxon>Troctomorpha</taxon>
        <taxon>Phthiraptera</taxon>
        <taxon>Anoplura</taxon>
        <taxon>Polyplacidae</taxon>
        <taxon>Polyplax</taxon>
    </lineage>
</organism>
<feature type="domain" description="DNA mismatch repair proteins mutS family" evidence="6">
    <location>
        <begin position="587"/>
        <end position="603"/>
    </location>
</feature>
<dbReference type="EMBL" id="JAWJWF010000045">
    <property type="protein sequence ID" value="KAK6626433.1"/>
    <property type="molecule type" value="Genomic_DNA"/>
</dbReference>
<evidence type="ECO:0000256" key="5">
    <source>
        <dbReference type="ARBA" id="ARBA00023254"/>
    </source>
</evidence>
<dbReference type="PROSITE" id="PS00486">
    <property type="entry name" value="DNA_MISMATCH_REPAIR_2"/>
    <property type="match status" value="1"/>
</dbReference>
<dbReference type="PANTHER" id="PTHR11361:SF21">
    <property type="entry name" value="MUTS PROTEIN HOMOLOG 4"/>
    <property type="match status" value="1"/>
</dbReference>
<dbReference type="SUPFAM" id="SSF48334">
    <property type="entry name" value="DNA repair protein MutS, domain III"/>
    <property type="match status" value="1"/>
</dbReference>
<evidence type="ECO:0000256" key="3">
    <source>
        <dbReference type="ARBA" id="ARBA00022840"/>
    </source>
</evidence>
<keyword evidence="5" id="KW-0469">Meiosis</keyword>
<dbReference type="InterPro" id="IPR036187">
    <property type="entry name" value="DNA_mismatch_repair_MutS_sf"/>
</dbReference>
<comment type="caution">
    <text evidence="7">The sequence shown here is derived from an EMBL/GenBank/DDBJ whole genome shotgun (WGS) entry which is preliminary data.</text>
</comment>